<dbReference type="AlphaFoldDB" id="A0AAW5JX54"/>
<sequence>MLDFSKWAAMWDAYNRMGEAVSGSPASICQGIGVTLMIVFGFVGLIAVAVIGGMGDDPEKSPFFCLTMTIAVIGGVLALASFVMPSHNDAHVSEPPALSTQIERTWGLDEMGDCENTSHGLTDSPSLPKSSLDDGDWKCVAYTDSQRTELTVHINGNRVGLYKADGKALKPVGKD</sequence>
<protein>
    <submittedName>
        <fullName evidence="3">Uncharacterized protein</fullName>
    </submittedName>
</protein>
<keyword evidence="2" id="KW-0472">Membrane</keyword>
<accession>A0AAW5JX54</accession>
<evidence type="ECO:0000256" key="2">
    <source>
        <dbReference type="SAM" id="Phobius"/>
    </source>
</evidence>
<feature type="transmembrane region" description="Helical" evidence="2">
    <location>
        <begin position="32"/>
        <end position="51"/>
    </location>
</feature>
<gene>
    <name evidence="3" type="ORF">NE692_08795</name>
</gene>
<dbReference type="EMBL" id="JANFYM010000010">
    <property type="protein sequence ID" value="MCQ4793555.1"/>
    <property type="molecule type" value="Genomic_DNA"/>
</dbReference>
<dbReference type="RefSeq" id="WP_256134578.1">
    <property type="nucleotide sequence ID" value="NZ_JANFYM010000010.1"/>
</dbReference>
<feature type="transmembrane region" description="Helical" evidence="2">
    <location>
        <begin position="63"/>
        <end position="84"/>
    </location>
</feature>
<comment type="caution">
    <text evidence="3">The sequence shown here is derived from an EMBL/GenBank/DDBJ whole genome shotgun (WGS) entry which is preliminary data.</text>
</comment>
<feature type="region of interest" description="Disordered" evidence="1">
    <location>
        <begin position="113"/>
        <end position="132"/>
    </location>
</feature>
<proteinExistence type="predicted"/>
<evidence type="ECO:0000313" key="4">
    <source>
        <dbReference type="Proteomes" id="UP001206013"/>
    </source>
</evidence>
<keyword evidence="2" id="KW-0812">Transmembrane</keyword>
<keyword evidence="2" id="KW-1133">Transmembrane helix</keyword>
<reference evidence="3" key="1">
    <citation type="submission" date="2022-06" db="EMBL/GenBank/DDBJ databases">
        <title>Isolation of gut microbiota from human fecal samples.</title>
        <authorList>
            <person name="Pamer E.G."/>
            <person name="Barat B."/>
            <person name="Waligurski E."/>
            <person name="Medina S."/>
            <person name="Paddock L."/>
            <person name="Mostad J."/>
        </authorList>
    </citation>
    <scope>NUCLEOTIDE SEQUENCE</scope>
    <source>
        <strain evidence="3">SL.1.01</strain>
    </source>
</reference>
<dbReference type="Proteomes" id="UP001206013">
    <property type="component" value="Unassembled WGS sequence"/>
</dbReference>
<evidence type="ECO:0000313" key="3">
    <source>
        <dbReference type="EMBL" id="MCQ4793555.1"/>
    </source>
</evidence>
<organism evidence="3 4">
    <name type="scientific">Bifidobacterium adolescentis</name>
    <dbReference type="NCBI Taxonomy" id="1680"/>
    <lineage>
        <taxon>Bacteria</taxon>
        <taxon>Bacillati</taxon>
        <taxon>Actinomycetota</taxon>
        <taxon>Actinomycetes</taxon>
        <taxon>Bifidobacteriales</taxon>
        <taxon>Bifidobacteriaceae</taxon>
        <taxon>Bifidobacterium</taxon>
    </lineage>
</organism>
<name>A0AAW5JX54_BIFAD</name>
<evidence type="ECO:0000256" key="1">
    <source>
        <dbReference type="SAM" id="MobiDB-lite"/>
    </source>
</evidence>